<protein>
    <submittedName>
        <fullName evidence="1">Uncharacterized protein</fullName>
    </submittedName>
</protein>
<keyword evidence="2" id="KW-1185">Reference proteome</keyword>
<dbReference type="Proteomes" id="UP001319874">
    <property type="component" value="Chromosome 4"/>
</dbReference>
<evidence type="ECO:0000313" key="2">
    <source>
        <dbReference type="Proteomes" id="UP001319874"/>
    </source>
</evidence>
<evidence type="ECO:0000313" key="1">
    <source>
        <dbReference type="EMBL" id="BCZ84990.1"/>
    </source>
</evidence>
<dbReference type="EMBL" id="AP024958">
    <property type="protein sequence ID" value="BCZ84990.1"/>
    <property type="molecule type" value="Genomic_DNA"/>
</dbReference>
<reference evidence="1 2" key="1">
    <citation type="journal article" date="2022" name="Front. Microbiol.">
        <title>Identification and characterization of a novel class of self-sufficient cytochrome P450 hydroxylase involved in cyclohexanecarboxylate degradation in Paraburkholderia terrae strain KU-64.</title>
        <authorList>
            <person name="Yamamoto T."/>
            <person name="Hasegawa Y."/>
            <person name="Iwaki H."/>
        </authorList>
    </citation>
    <scope>NUCLEOTIDE SEQUENCE [LARGE SCALE GENOMIC DNA]</scope>
    <source>
        <strain evidence="1 2">KU-64</strain>
    </source>
</reference>
<accession>A0ABM7U1B2</accession>
<proteinExistence type="predicted"/>
<name>A0ABM7U1B2_9BURK</name>
<sequence length="50" mass="5463">MAATVGKRNGIEALRTVIEIGLQQLDYDACNDFCEVFAPRLVAVQACYGE</sequence>
<organism evidence="1 2">
    <name type="scientific">Paraburkholderia terrae</name>
    <dbReference type="NCBI Taxonomy" id="311230"/>
    <lineage>
        <taxon>Bacteria</taxon>
        <taxon>Pseudomonadati</taxon>
        <taxon>Pseudomonadota</taxon>
        <taxon>Betaproteobacteria</taxon>
        <taxon>Burkholderiales</taxon>
        <taxon>Burkholderiaceae</taxon>
        <taxon>Paraburkholderia</taxon>
    </lineage>
</organism>
<gene>
    <name evidence="1" type="ORF">PTKU64_86650</name>
</gene>